<dbReference type="PANTHER" id="PTHR30007:SF0">
    <property type="entry name" value="TRANSPOSASE"/>
    <property type="match status" value="1"/>
</dbReference>
<dbReference type="InterPro" id="IPR025161">
    <property type="entry name" value="IS402-like_dom"/>
</dbReference>
<sequence>MLPTSHTMTIKAYKSDITDAQWQLIEALIPPAKTGGRPRTVNVREVVNGIFARSTHWMFLGDAPS</sequence>
<dbReference type="EMBL" id="CP017599">
    <property type="protein sequence ID" value="AOW99731.1"/>
    <property type="molecule type" value="Genomic_DNA"/>
</dbReference>
<dbReference type="KEGG" id="mpro:BJP34_09925"/>
<reference evidence="3" key="1">
    <citation type="submission" date="2016-10" db="EMBL/GenBank/DDBJ databases">
        <title>Comparative genomics uncovers the prolific and rare metabolic potential of the cyanobacterial genus Moorea.</title>
        <authorList>
            <person name="Leao T."/>
            <person name="Castelao G."/>
            <person name="Korobeynikov A."/>
            <person name="Monroe E.A."/>
            <person name="Podell S."/>
            <person name="Glukhov E."/>
            <person name="Allen E."/>
            <person name="Gerwick W.H."/>
            <person name="Gerwick L."/>
        </authorList>
    </citation>
    <scope>NUCLEOTIDE SEQUENCE [LARGE SCALE GENOMIC DNA]</scope>
    <source>
        <strain evidence="3">PAL-8-15-08-1</strain>
    </source>
</reference>
<protein>
    <recommendedName>
        <fullName evidence="1">Insertion element IS402-like domain-containing protein</fullName>
    </recommendedName>
</protein>
<organism evidence="2 3">
    <name type="scientific">Moorena producens PAL-8-15-08-1</name>
    <dbReference type="NCBI Taxonomy" id="1458985"/>
    <lineage>
        <taxon>Bacteria</taxon>
        <taxon>Bacillati</taxon>
        <taxon>Cyanobacteriota</taxon>
        <taxon>Cyanophyceae</taxon>
        <taxon>Coleofasciculales</taxon>
        <taxon>Coleofasciculaceae</taxon>
        <taxon>Moorena</taxon>
    </lineage>
</organism>
<dbReference type="AlphaFoldDB" id="A0A1D8TQ18"/>
<dbReference type="Pfam" id="PF13340">
    <property type="entry name" value="DUF4096"/>
    <property type="match status" value="1"/>
</dbReference>
<feature type="domain" description="Insertion element IS402-like" evidence="1">
    <location>
        <begin position="17"/>
        <end position="54"/>
    </location>
</feature>
<evidence type="ECO:0000259" key="1">
    <source>
        <dbReference type="Pfam" id="PF13340"/>
    </source>
</evidence>
<evidence type="ECO:0000313" key="3">
    <source>
        <dbReference type="Proteomes" id="UP000177870"/>
    </source>
</evidence>
<dbReference type="PANTHER" id="PTHR30007">
    <property type="entry name" value="PHP DOMAIN PROTEIN"/>
    <property type="match status" value="1"/>
</dbReference>
<dbReference type="STRING" id="1458985.BJP34_09925"/>
<evidence type="ECO:0000313" key="2">
    <source>
        <dbReference type="EMBL" id="AOW99731.1"/>
    </source>
</evidence>
<name>A0A1D8TQ18_9CYAN</name>
<proteinExistence type="predicted"/>
<dbReference type="Proteomes" id="UP000177870">
    <property type="component" value="Chromosome"/>
</dbReference>
<accession>A0A1D8TQ18</accession>
<gene>
    <name evidence="2" type="ORF">BJP34_09925</name>
</gene>